<keyword evidence="9" id="KW-1185">Reference proteome</keyword>
<keyword evidence="3" id="KW-0418">Kinase</keyword>
<dbReference type="Pfam" id="PF07714">
    <property type="entry name" value="PK_Tyr_Ser-Thr"/>
    <property type="match status" value="1"/>
</dbReference>
<dbReference type="GO" id="GO:0004674">
    <property type="term" value="F:protein serine/threonine kinase activity"/>
    <property type="evidence" value="ECO:0007669"/>
    <property type="project" value="UniProtKB-EC"/>
</dbReference>
<comment type="catalytic activity">
    <reaction evidence="5">
        <text>L-threonyl-[protein] + ATP = O-phospho-L-threonyl-[protein] + ADP + H(+)</text>
        <dbReference type="Rhea" id="RHEA:46608"/>
        <dbReference type="Rhea" id="RHEA-COMP:11060"/>
        <dbReference type="Rhea" id="RHEA-COMP:11605"/>
        <dbReference type="ChEBI" id="CHEBI:15378"/>
        <dbReference type="ChEBI" id="CHEBI:30013"/>
        <dbReference type="ChEBI" id="CHEBI:30616"/>
        <dbReference type="ChEBI" id="CHEBI:61977"/>
        <dbReference type="ChEBI" id="CHEBI:456216"/>
        <dbReference type="EC" id="2.7.11.1"/>
    </reaction>
</comment>
<dbReference type="SUPFAM" id="SSF56112">
    <property type="entry name" value="Protein kinase-like (PK-like)"/>
    <property type="match status" value="1"/>
</dbReference>
<evidence type="ECO:0000313" key="8">
    <source>
        <dbReference type="EMBL" id="KAF9991986.1"/>
    </source>
</evidence>
<feature type="domain" description="Protein kinase" evidence="7">
    <location>
        <begin position="29"/>
        <end position="126"/>
    </location>
</feature>
<evidence type="ECO:0000256" key="3">
    <source>
        <dbReference type="ARBA" id="ARBA00022777"/>
    </source>
</evidence>
<feature type="non-terminal residue" evidence="8">
    <location>
        <position position="1"/>
    </location>
</feature>
<evidence type="ECO:0000256" key="6">
    <source>
        <dbReference type="ARBA" id="ARBA00048679"/>
    </source>
</evidence>
<sequence>VKKAPINTVYLNSILADAKFHGEISYDQLQIGRKLGSGGFKDCYAGKYNGEDVAIGELRIKNFTEQDITEMKHEIKVLKQLRHENIVRFVGVCTNVRHLCIVTELCEHGDLYDYMRRVRRPSFGRM</sequence>
<feature type="non-terminal residue" evidence="8">
    <location>
        <position position="126"/>
    </location>
</feature>
<dbReference type="InterPro" id="IPR011009">
    <property type="entry name" value="Kinase-like_dom_sf"/>
</dbReference>
<dbReference type="PANTHER" id="PTHR44329">
    <property type="entry name" value="SERINE/THREONINE-PROTEIN KINASE TNNI3K-RELATED"/>
    <property type="match status" value="1"/>
</dbReference>
<dbReference type="EMBL" id="JAAAID010004881">
    <property type="protein sequence ID" value="KAF9991986.1"/>
    <property type="molecule type" value="Genomic_DNA"/>
</dbReference>
<dbReference type="GO" id="GO:0005524">
    <property type="term" value="F:ATP binding"/>
    <property type="evidence" value="ECO:0007669"/>
    <property type="project" value="UniProtKB-KW"/>
</dbReference>
<dbReference type="Gene3D" id="3.30.200.20">
    <property type="entry name" value="Phosphorylase Kinase, domain 1"/>
    <property type="match status" value="1"/>
</dbReference>
<evidence type="ECO:0000256" key="2">
    <source>
        <dbReference type="ARBA" id="ARBA00022741"/>
    </source>
</evidence>
<keyword evidence="2" id="KW-0547">Nucleotide-binding</keyword>
<evidence type="ECO:0000256" key="4">
    <source>
        <dbReference type="ARBA" id="ARBA00022840"/>
    </source>
</evidence>
<gene>
    <name evidence="8" type="ORF">BGZ80_008770</name>
</gene>
<protein>
    <recommendedName>
        <fullName evidence="7">Protein kinase domain-containing protein</fullName>
    </recommendedName>
</protein>
<evidence type="ECO:0000256" key="5">
    <source>
        <dbReference type="ARBA" id="ARBA00047899"/>
    </source>
</evidence>
<proteinExistence type="predicted"/>
<dbReference type="AlphaFoldDB" id="A0A9P6MC92"/>
<dbReference type="Proteomes" id="UP000703661">
    <property type="component" value="Unassembled WGS sequence"/>
</dbReference>
<dbReference type="PANTHER" id="PTHR44329:SF288">
    <property type="entry name" value="MITOGEN-ACTIVATED PROTEIN KINASE KINASE KINASE 20"/>
    <property type="match status" value="1"/>
</dbReference>
<evidence type="ECO:0000256" key="1">
    <source>
        <dbReference type="ARBA" id="ARBA00022679"/>
    </source>
</evidence>
<comment type="catalytic activity">
    <reaction evidence="6">
        <text>L-seryl-[protein] + ATP = O-phospho-L-seryl-[protein] + ADP + H(+)</text>
        <dbReference type="Rhea" id="RHEA:17989"/>
        <dbReference type="Rhea" id="RHEA-COMP:9863"/>
        <dbReference type="Rhea" id="RHEA-COMP:11604"/>
        <dbReference type="ChEBI" id="CHEBI:15378"/>
        <dbReference type="ChEBI" id="CHEBI:29999"/>
        <dbReference type="ChEBI" id="CHEBI:30616"/>
        <dbReference type="ChEBI" id="CHEBI:83421"/>
        <dbReference type="ChEBI" id="CHEBI:456216"/>
        <dbReference type="EC" id="2.7.11.1"/>
    </reaction>
</comment>
<evidence type="ECO:0000313" key="9">
    <source>
        <dbReference type="Proteomes" id="UP000703661"/>
    </source>
</evidence>
<name>A0A9P6MC92_9FUNG</name>
<keyword evidence="1" id="KW-0808">Transferase</keyword>
<organism evidence="8 9">
    <name type="scientific">Entomortierella chlamydospora</name>
    <dbReference type="NCBI Taxonomy" id="101097"/>
    <lineage>
        <taxon>Eukaryota</taxon>
        <taxon>Fungi</taxon>
        <taxon>Fungi incertae sedis</taxon>
        <taxon>Mucoromycota</taxon>
        <taxon>Mortierellomycotina</taxon>
        <taxon>Mortierellomycetes</taxon>
        <taxon>Mortierellales</taxon>
        <taxon>Mortierellaceae</taxon>
        <taxon>Entomortierella</taxon>
    </lineage>
</organism>
<dbReference type="InterPro" id="IPR000719">
    <property type="entry name" value="Prot_kinase_dom"/>
</dbReference>
<dbReference type="PROSITE" id="PS50011">
    <property type="entry name" value="PROTEIN_KINASE_DOM"/>
    <property type="match status" value="1"/>
</dbReference>
<dbReference type="InterPro" id="IPR001245">
    <property type="entry name" value="Ser-Thr/Tyr_kinase_cat_dom"/>
</dbReference>
<comment type="caution">
    <text evidence="8">The sequence shown here is derived from an EMBL/GenBank/DDBJ whole genome shotgun (WGS) entry which is preliminary data.</text>
</comment>
<accession>A0A9P6MC92</accession>
<dbReference type="InterPro" id="IPR051681">
    <property type="entry name" value="Ser/Thr_Kinases-Pseudokinases"/>
</dbReference>
<reference evidence="8" key="1">
    <citation type="journal article" date="2020" name="Fungal Divers.">
        <title>Resolving the Mortierellaceae phylogeny through synthesis of multi-gene phylogenetics and phylogenomics.</title>
        <authorList>
            <person name="Vandepol N."/>
            <person name="Liber J."/>
            <person name="Desiro A."/>
            <person name="Na H."/>
            <person name="Kennedy M."/>
            <person name="Barry K."/>
            <person name="Grigoriev I.V."/>
            <person name="Miller A.N."/>
            <person name="O'Donnell K."/>
            <person name="Stajich J.E."/>
            <person name="Bonito G."/>
        </authorList>
    </citation>
    <scope>NUCLEOTIDE SEQUENCE</scope>
    <source>
        <strain evidence="8">NRRL 2769</strain>
    </source>
</reference>
<keyword evidence="4" id="KW-0067">ATP-binding</keyword>
<evidence type="ECO:0000259" key="7">
    <source>
        <dbReference type="PROSITE" id="PS50011"/>
    </source>
</evidence>
<dbReference type="FunFam" id="3.30.200.20:FF:000034">
    <property type="entry name" value="Kinase suppressor of Ras 1"/>
    <property type="match status" value="1"/>
</dbReference>